<dbReference type="OrthoDB" id="274726at2759"/>
<keyword evidence="3" id="KW-1185">Reference proteome</keyword>
<dbReference type="InterPro" id="IPR009846">
    <property type="entry name" value="SF3b5/RDS3-10"/>
</dbReference>
<sequence length="256" mass="27962">MFVFFFSQGGRKRGGGKGREGEKHEPSVACRFLNLSRSVTSRHAFWGAGGAFPPNPVQSKYVGTGHADTVKYEWLVNQHRDSIASYLGHHHLLTHFAIAENEAMACVRFELLEVKKKKKESVAFGGSDQKENRLRTTARSENARPVRTAAETRRLAGQESLEFRAKYKGRGSGGPGFVFGAQTGWFGNPYLRTAPSTVVAAAIPKNPVARAAVTEADSVVGVDRQNAGKERMSPICHGRGQHCQPVAPFGVYGEFT</sequence>
<protein>
    <submittedName>
        <fullName evidence="2">Splicing factor 3B subunit 10-domain-containing protein</fullName>
    </submittedName>
</protein>
<evidence type="ECO:0000313" key="2">
    <source>
        <dbReference type="EMBL" id="KAG5456053.1"/>
    </source>
</evidence>
<dbReference type="PANTHER" id="PTHR20978">
    <property type="entry name" value="SPLICING FACTOR 3B SUBUNIT 5"/>
    <property type="match status" value="1"/>
</dbReference>
<proteinExistence type="predicted"/>
<evidence type="ECO:0000256" key="1">
    <source>
        <dbReference type="SAM" id="MobiDB-lite"/>
    </source>
</evidence>
<dbReference type="PANTHER" id="PTHR20978:SF0">
    <property type="entry name" value="SPLICING FACTOR 3B SUBUNIT 5"/>
    <property type="match status" value="1"/>
</dbReference>
<dbReference type="Proteomes" id="UP000673691">
    <property type="component" value="Unassembled WGS sequence"/>
</dbReference>
<dbReference type="GO" id="GO:0000398">
    <property type="term" value="P:mRNA splicing, via spliceosome"/>
    <property type="evidence" value="ECO:0007669"/>
    <property type="project" value="TreeGrafter"/>
</dbReference>
<gene>
    <name evidence="2" type="ORF">BJ554DRAFT_4316</name>
</gene>
<name>A0A8H8DF59_9FUNG</name>
<dbReference type="GO" id="GO:0005686">
    <property type="term" value="C:U2 snRNP"/>
    <property type="evidence" value="ECO:0007669"/>
    <property type="project" value="TreeGrafter"/>
</dbReference>
<feature type="region of interest" description="Disordered" evidence="1">
    <location>
        <begin position="124"/>
        <end position="154"/>
    </location>
</feature>
<dbReference type="EMBL" id="JAEFCI010012364">
    <property type="protein sequence ID" value="KAG5456053.1"/>
    <property type="molecule type" value="Genomic_DNA"/>
</dbReference>
<reference evidence="2 3" key="1">
    <citation type="journal article" name="Sci. Rep.">
        <title>Genome-scale phylogenetic analyses confirm Olpidium as the closest living zoosporic fungus to the non-flagellated, terrestrial fungi.</title>
        <authorList>
            <person name="Chang Y."/>
            <person name="Rochon D."/>
            <person name="Sekimoto S."/>
            <person name="Wang Y."/>
            <person name="Chovatia M."/>
            <person name="Sandor L."/>
            <person name="Salamov A."/>
            <person name="Grigoriev I.V."/>
            <person name="Stajich J.E."/>
            <person name="Spatafora J.W."/>
        </authorList>
    </citation>
    <scope>NUCLEOTIDE SEQUENCE [LARGE SCALE GENOMIC DNA]</scope>
    <source>
        <strain evidence="2">S191</strain>
    </source>
</reference>
<evidence type="ECO:0000313" key="3">
    <source>
        <dbReference type="Proteomes" id="UP000673691"/>
    </source>
</evidence>
<dbReference type="AlphaFoldDB" id="A0A8H8DF59"/>
<comment type="caution">
    <text evidence="2">The sequence shown here is derived from an EMBL/GenBank/DDBJ whole genome shotgun (WGS) entry which is preliminary data.</text>
</comment>
<organism evidence="2 3">
    <name type="scientific">Olpidium bornovanus</name>
    <dbReference type="NCBI Taxonomy" id="278681"/>
    <lineage>
        <taxon>Eukaryota</taxon>
        <taxon>Fungi</taxon>
        <taxon>Fungi incertae sedis</taxon>
        <taxon>Olpidiomycota</taxon>
        <taxon>Olpidiomycotina</taxon>
        <taxon>Olpidiomycetes</taxon>
        <taxon>Olpidiales</taxon>
        <taxon>Olpidiaceae</taxon>
        <taxon>Olpidium</taxon>
    </lineage>
</organism>
<dbReference type="Pfam" id="PF07189">
    <property type="entry name" value="SF3b10"/>
    <property type="match status" value="1"/>
</dbReference>
<accession>A0A8H8DF59</accession>
<dbReference type="GO" id="GO:0071011">
    <property type="term" value="C:precatalytic spliceosome"/>
    <property type="evidence" value="ECO:0007669"/>
    <property type="project" value="TreeGrafter"/>
</dbReference>